<dbReference type="InterPro" id="IPR008927">
    <property type="entry name" value="6-PGluconate_DH-like_C_sf"/>
</dbReference>
<dbReference type="AlphaFoldDB" id="A0A1I3I804"/>
<comment type="similarity">
    <text evidence="2 8">Belongs to the UDP-glucose/GDP-mannose dehydrogenase family.</text>
</comment>
<dbReference type="PANTHER" id="PTHR43750:SF3">
    <property type="entry name" value="UDP-GLUCOSE 6-DEHYDROGENASE TUAD"/>
    <property type="match status" value="1"/>
</dbReference>
<reference evidence="14" key="1">
    <citation type="submission" date="2016-10" db="EMBL/GenBank/DDBJ databases">
        <authorList>
            <person name="Varghese N."/>
            <person name="Submissions S."/>
        </authorList>
    </citation>
    <scope>NUCLEOTIDE SEQUENCE [LARGE SCALE GENOMIC DNA]</scope>
    <source>
        <strain evidence="14">DSM 21857</strain>
    </source>
</reference>
<dbReference type="GO" id="GO:0003979">
    <property type="term" value="F:UDP-glucose 6-dehydrogenase activity"/>
    <property type="evidence" value="ECO:0007669"/>
    <property type="project" value="UniProtKB-EC"/>
</dbReference>
<gene>
    <name evidence="13" type="ORF">SAMN03080618_00445</name>
</gene>
<dbReference type="Pfam" id="PF03721">
    <property type="entry name" value="UDPG_MGDP_dh_N"/>
    <property type="match status" value="1"/>
</dbReference>
<dbReference type="PANTHER" id="PTHR43750">
    <property type="entry name" value="UDP-GLUCOSE 6-DEHYDROGENASE TUAD"/>
    <property type="match status" value="1"/>
</dbReference>
<evidence type="ECO:0000256" key="5">
    <source>
        <dbReference type="ARBA" id="ARBA00023002"/>
    </source>
</evidence>
<feature type="active site" description="Nucleophile" evidence="9">
    <location>
        <position position="158"/>
    </location>
</feature>
<organism evidence="13 14">
    <name type="scientific">Aquamicrobium aerolatum DSM 21857</name>
    <dbReference type="NCBI Taxonomy" id="1121003"/>
    <lineage>
        <taxon>Bacteria</taxon>
        <taxon>Pseudomonadati</taxon>
        <taxon>Pseudomonadota</taxon>
        <taxon>Alphaproteobacteria</taxon>
        <taxon>Hyphomicrobiales</taxon>
        <taxon>Phyllobacteriaceae</taxon>
        <taxon>Aerobium</taxon>
    </lineage>
</organism>
<evidence type="ECO:0000256" key="4">
    <source>
        <dbReference type="ARBA" id="ARBA00015132"/>
    </source>
</evidence>
<dbReference type="GO" id="GO:0051287">
    <property type="term" value="F:NAD binding"/>
    <property type="evidence" value="ECO:0007669"/>
    <property type="project" value="InterPro"/>
</dbReference>
<evidence type="ECO:0000256" key="9">
    <source>
        <dbReference type="PIRSR" id="PIRSR500134-1"/>
    </source>
</evidence>
<feature type="binding site" evidence="11">
    <location>
        <position position="226"/>
    </location>
    <ligand>
        <name>NAD(+)</name>
        <dbReference type="ChEBI" id="CHEBI:57540"/>
    </ligand>
</feature>
<dbReference type="Proteomes" id="UP000242763">
    <property type="component" value="Unassembled WGS sequence"/>
</dbReference>
<evidence type="ECO:0000259" key="12">
    <source>
        <dbReference type="SMART" id="SM00984"/>
    </source>
</evidence>
<dbReference type="SUPFAM" id="SSF51735">
    <property type="entry name" value="NAD(P)-binding Rossmann-fold domains"/>
    <property type="match status" value="1"/>
</dbReference>
<feature type="binding site" evidence="11">
    <location>
        <position position="50"/>
    </location>
    <ligand>
        <name>NAD(+)</name>
        <dbReference type="ChEBI" id="CHEBI:57540"/>
    </ligand>
</feature>
<evidence type="ECO:0000256" key="7">
    <source>
        <dbReference type="ARBA" id="ARBA00047473"/>
    </source>
</evidence>
<evidence type="ECO:0000256" key="6">
    <source>
        <dbReference type="ARBA" id="ARBA00023027"/>
    </source>
</evidence>
<dbReference type="InterPro" id="IPR014027">
    <property type="entry name" value="UDP-Glc/GDP-Man_DH_C"/>
</dbReference>
<keyword evidence="6 8" id="KW-0520">NAD</keyword>
<feature type="binding site" evidence="10">
    <location>
        <position position="155"/>
    </location>
    <ligand>
        <name>substrate</name>
    </ligand>
</feature>
<dbReference type="UniPathway" id="UPA00038">
    <property type="reaction ID" value="UER00491"/>
</dbReference>
<dbReference type="STRING" id="1121003.SAMN03080618_00445"/>
<evidence type="ECO:0000256" key="8">
    <source>
        <dbReference type="PIRNR" id="PIRNR000124"/>
    </source>
</evidence>
<protein>
    <recommendedName>
        <fullName evidence="4 8">UDP-glucose 6-dehydrogenase</fullName>
        <ecNumber evidence="3 8">1.1.1.22</ecNumber>
    </recommendedName>
</protein>
<dbReference type="SUPFAM" id="SSF48179">
    <property type="entry name" value="6-phosphogluconate dehydrogenase C-terminal domain-like"/>
    <property type="match status" value="1"/>
</dbReference>
<comment type="catalytic activity">
    <reaction evidence="7 8">
        <text>UDP-alpha-D-glucose + 2 NAD(+) + H2O = UDP-alpha-D-glucuronate + 2 NADH + 3 H(+)</text>
        <dbReference type="Rhea" id="RHEA:23596"/>
        <dbReference type="ChEBI" id="CHEBI:15377"/>
        <dbReference type="ChEBI" id="CHEBI:15378"/>
        <dbReference type="ChEBI" id="CHEBI:57540"/>
        <dbReference type="ChEBI" id="CHEBI:57945"/>
        <dbReference type="ChEBI" id="CHEBI:58052"/>
        <dbReference type="ChEBI" id="CHEBI:58885"/>
        <dbReference type="EC" id="1.1.1.22"/>
    </reaction>
</comment>
<feature type="binding site" evidence="10">
    <location>
        <position position="102"/>
    </location>
    <ligand>
        <name>substrate</name>
    </ligand>
</feature>
<feature type="binding site" evidence="10">
    <location>
        <begin position="147"/>
        <end position="151"/>
    </location>
    <ligand>
        <name>substrate</name>
    </ligand>
</feature>
<dbReference type="Gene3D" id="3.40.50.720">
    <property type="entry name" value="NAD(P)-binding Rossmann-like Domain"/>
    <property type="match status" value="2"/>
</dbReference>
<feature type="binding site" evidence="10">
    <location>
        <begin position="47"/>
        <end position="50"/>
    </location>
    <ligand>
        <name>substrate</name>
    </ligand>
</feature>
<keyword evidence="5 8" id="KW-0560">Oxidoreductase</keyword>
<evidence type="ECO:0000256" key="3">
    <source>
        <dbReference type="ARBA" id="ARBA00012954"/>
    </source>
</evidence>
<evidence type="ECO:0000313" key="14">
    <source>
        <dbReference type="Proteomes" id="UP000242763"/>
    </source>
</evidence>
<keyword evidence="14" id="KW-1185">Reference proteome</keyword>
<feature type="domain" description="UDP-glucose/GDP-mannose dehydrogenase C-terminal" evidence="12">
    <location>
        <begin position="212"/>
        <end position="313"/>
    </location>
</feature>
<dbReference type="InterPro" id="IPR036220">
    <property type="entry name" value="UDP-Glc/GDP-Man_DH_C_sf"/>
</dbReference>
<feature type="binding site" evidence="10">
    <location>
        <position position="219"/>
    </location>
    <ligand>
        <name>substrate</name>
    </ligand>
</feature>
<evidence type="ECO:0000256" key="10">
    <source>
        <dbReference type="PIRSR" id="PIRSR500134-2"/>
    </source>
</evidence>
<dbReference type="GO" id="GO:0006065">
    <property type="term" value="P:UDP-glucuronate biosynthetic process"/>
    <property type="evidence" value="ECO:0007669"/>
    <property type="project" value="UniProtKB-UniPathway"/>
</dbReference>
<feature type="binding site" evidence="11">
    <location>
        <position position="17"/>
    </location>
    <ligand>
        <name>NAD(+)</name>
        <dbReference type="ChEBI" id="CHEBI:57540"/>
    </ligand>
</feature>
<evidence type="ECO:0000256" key="2">
    <source>
        <dbReference type="ARBA" id="ARBA00006601"/>
    </source>
</evidence>
<dbReference type="EMBL" id="FORF01000002">
    <property type="protein sequence ID" value="SFI44134.1"/>
    <property type="molecule type" value="Genomic_DNA"/>
</dbReference>
<dbReference type="PIRSF" id="PIRSF000124">
    <property type="entry name" value="UDPglc_GDPman_dh"/>
    <property type="match status" value="1"/>
</dbReference>
<dbReference type="Pfam" id="PF03720">
    <property type="entry name" value="UDPG_MGDP_dh_C"/>
    <property type="match status" value="1"/>
</dbReference>
<dbReference type="Pfam" id="PF00984">
    <property type="entry name" value="UDPG_MGDP_dh"/>
    <property type="match status" value="1"/>
</dbReference>
<dbReference type="InterPro" id="IPR036291">
    <property type="entry name" value="NAD(P)-bd_dom_sf"/>
</dbReference>
<dbReference type="Gene3D" id="1.20.5.100">
    <property type="entry name" value="Cytochrome c1, transmembrane anchor, C-terminal"/>
    <property type="match status" value="1"/>
</dbReference>
<evidence type="ECO:0000256" key="1">
    <source>
        <dbReference type="ARBA" id="ARBA00004701"/>
    </source>
</evidence>
<dbReference type="EC" id="1.1.1.22" evidence="3 8"/>
<dbReference type="SUPFAM" id="SSF52413">
    <property type="entry name" value="UDP-glucose/GDP-mannose dehydrogenase C-terminal domain"/>
    <property type="match status" value="1"/>
</dbReference>
<name>A0A1I3I804_9HYPH</name>
<dbReference type="GO" id="GO:0000271">
    <property type="term" value="P:polysaccharide biosynthetic process"/>
    <property type="evidence" value="ECO:0007669"/>
    <property type="project" value="InterPro"/>
</dbReference>
<dbReference type="InterPro" id="IPR028357">
    <property type="entry name" value="UDPglc_DH_bac"/>
</dbReference>
<dbReference type="PIRSF" id="PIRSF500134">
    <property type="entry name" value="UDPglc_DH_bac"/>
    <property type="match status" value="1"/>
</dbReference>
<accession>A0A1I3I804</accession>
<dbReference type="NCBIfam" id="TIGR03026">
    <property type="entry name" value="NDP-sugDHase"/>
    <property type="match status" value="1"/>
</dbReference>
<evidence type="ECO:0000313" key="13">
    <source>
        <dbReference type="EMBL" id="SFI44134.1"/>
    </source>
</evidence>
<dbReference type="InterPro" id="IPR014026">
    <property type="entry name" value="UDP-Glc/GDP-Man_DH_dimer"/>
</dbReference>
<proteinExistence type="inferred from homology"/>
<dbReference type="InterPro" id="IPR001732">
    <property type="entry name" value="UDP-Glc/GDP-Man_DH_N"/>
</dbReference>
<dbReference type="InterPro" id="IPR017476">
    <property type="entry name" value="UDP-Glc/GDP-Man"/>
</dbReference>
<dbReference type="SMART" id="SM00984">
    <property type="entry name" value="UDPG_MGDP_dh_C"/>
    <property type="match status" value="1"/>
</dbReference>
<evidence type="ECO:0000256" key="11">
    <source>
        <dbReference type="PIRSR" id="PIRSR500134-3"/>
    </source>
</evidence>
<sequence>MIAAALRGFTVIVTKSTVPVGTGDEVERIVARVNPGAEFCVVSNPEFLREGAAVEDFRHPDRIVIGAEDMRARVVMDKVYAPLQLRDEQVLFTGRRTAEVIKCASNAYLAMKVSFINEIADLCEKAGGDVLDVAKAIGLDPRIGPDYLEPGPGFGGSCLPKDTLALLKTAQDHDVSLRLVEATVAVNEARKRAMGRRVIAACGGSVRGKTIAVLGLTFKAGTDDMREAPSLAIIRTLLDFGARVRVYDPVGMPSARKLVSDVEFAADAYAAVRDSDCAVVVTGWNEFRLLDLARLGASMRSALLVDLRNLFAAEEAERAGFVYSGIGRGLPAKERRQLDAAE</sequence>
<feature type="binding site" evidence="11">
    <location>
        <position position="161"/>
    </location>
    <ligand>
        <name>NAD(+)</name>
        <dbReference type="ChEBI" id="CHEBI:57540"/>
    </ligand>
</feature>
<comment type="pathway">
    <text evidence="1">Nucleotide-sugar biosynthesis; UDP-alpha-D-glucuronate biosynthesis; UDP-alpha-D-glucuronate from UDP-alpha-D-glucose: step 1/1.</text>
</comment>